<name>A0A5C8GJW8_9BACT</name>
<dbReference type="InterPro" id="IPR023214">
    <property type="entry name" value="HAD_sf"/>
</dbReference>
<dbReference type="Pfam" id="PF00702">
    <property type="entry name" value="Hydrolase"/>
    <property type="match status" value="1"/>
</dbReference>
<dbReference type="Gene3D" id="3.40.50.1000">
    <property type="entry name" value="HAD superfamily/HAD-like"/>
    <property type="match status" value="1"/>
</dbReference>
<dbReference type="InterPro" id="IPR051806">
    <property type="entry name" value="HAD-like_SPP"/>
</dbReference>
<dbReference type="OrthoDB" id="9797743at2"/>
<dbReference type="SUPFAM" id="SSF56784">
    <property type="entry name" value="HAD-like"/>
    <property type="match status" value="1"/>
</dbReference>
<accession>A0A5C8GJW8</accession>
<dbReference type="SFLD" id="SFLDG01129">
    <property type="entry name" value="C1.5:_HAD__Beta-PGM__Phosphata"/>
    <property type="match status" value="1"/>
</dbReference>
<dbReference type="CDD" id="cd07505">
    <property type="entry name" value="HAD_BPGM-like"/>
    <property type="match status" value="1"/>
</dbReference>
<protein>
    <submittedName>
        <fullName evidence="1">HAD family phosphatase</fullName>
    </submittedName>
</protein>
<dbReference type="InterPro" id="IPR036412">
    <property type="entry name" value="HAD-like_sf"/>
</dbReference>
<evidence type="ECO:0000313" key="2">
    <source>
        <dbReference type="Proteomes" id="UP000321612"/>
    </source>
</evidence>
<dbReference type="RefSeq" id="WP_147785609.1">
    <property type="nucleotide sequence ID" value="NZ_SDIK01000047.1"/>
</dbReference>
<sequence length="212" mass="24000">MTKACLFDLDGVVFHTEPQYTVFWGEVGRTFHPEIENFEHKIKGMTLQQVYDLYFAGDVAARKTITARLNTFEANMEFPYIDGFEDYLAHIRKEGIATAVVTSSNQAKMKSVYERHPDFCKSFDRVFTSEDFSESKPSPDCYLRAAAHFGVHPSECIVFEDSINGLRSGLASGARLIALATTLPEERLRDYTPEVIADFTELLSATEKTKKE</sequence>
<dbReference type="GO" id="GO:0050308">
    <property type="term" value="F:sugar-phosphatase activity"/>
    <property type="evidence" value="ECO:0007669"/>
    <property type="project" value="TreeGrafter"/>
</dbReference>
<dbReference type="NCBIfam" id="TIGR01509">
    <property type="entry name" value="HAD-SF-IA-v3"/>
    <property type="match status" value="1"/>
</dbReference>
<dbReference type="PANTHER" id="PTHR43481">
    <property type="entry name" value="FRUCTOSE-1-PHOSPHATE PHOSPHATASE"/>
    <property type="match status" value="1"/>
</dbReference>
<reference evidence="2" key="1">
    <citation type="submission" date="2019-05" db="EMBL/GenBank/DDBJ databases">
        <title>Prevotella brunnea sp. nov., isolated from a wound of a patient.</title>
        <authorList>
            <person name="Buhl M."/>
        </authorList>
    </citation>
    <scope>NUCLEOTIDE SEQUENCE [LARGE SCALE GENOMIC DNA]</scope>
    <source>
        <strain evidence="2">A2672</strain>
    </source>
</reference>
<evidence type="ECO:0000313" key="1">
    <source>
        <dbReference type="EMBL" id="TXJ62006.1"/>
    </source>
</evidence>
<dbReference type="AlphaFoldDB" id="A0A5C8GJW8"/>
<dbReference type="Proteomes" id="UP000321612">
    <property type="component" value="Unassembled WGS sequence"/>
</dbReference>
<dbReference type="PANTHER" id="PTHR43481:SF4">
    <property type="entry name" value="GLYCEROL-1-PHOSPHATE PHOSPHOHYDROLASE 1-RELATED"/>
    <property type="match status" value="1"/>
</dbReference>
<dbReference type="Gene3D" id="1.10.150.240">
    <property type="entry name" value="Putative phosphatase, domain 2"/>
    <property type="match status" value="1"/>
</dbReference>
<comment type="caution">
    <text evidence="1">The sequence shown here is derived from an EMBL/GenBank/DDBJ whole genome shotgun (WGS) entry which is preliminary data.</text>
</comment>
<dbReference type="SFLD" id="SFLDS00003">
    <property type="entry name" value="Haloacid_Dehalogenase"/>
    <property type="match status" value="1"/>
</dbReference>
<dbReference type="InterPro" id="IPR006439">
    <property type="entry name" value="HAD-SF_hydro_IA"/>
</dbReference>
<dbReference type="EMBL" id="SDIK01000047">
    <property type="protein sequence ID" value="TXJ62006.1"/>
    <property type="molecule type" value="Genomic_DNA"/>
</dbReference>
<dbReference type="InterPro" id="IPR023198">
    <property type="entry name" value="PGP-like_dom2"/>
</dbReference>
<proteinExistence type="predicted"/>
<organism evidence="1 2">
    <name type="scientific">Prevotella brunnea</name>
    <dbReference type="NCBI Taxonomy" id="2508867"/>
    <lineage>
        <taxon>Bacteria</taxon>
        <taxon>Pseudomonadati</taxon>
        <taxon>Bacteroidota</taxon>
        <taxon>Bacteroidia</taxon>
        <taxon>Bacteroidales</taxon>
        <taxon>Prevotellaceae</taxon>
        <taxon>Prevotella</taxon>
    </lineage>
</organism>
<keyword evidence="2" id="KW-1185">Reference proteome</keyword>
<gene>
    <name evidence="1" type="ORF">ETF27_06425</name>
</gene>